<dbReference type="GO" id="GO:0032543">
    <property type="term" value="P:mitochondrial translation"/>
    <property type="evidence" value="ECO:0007669"/>
    <property type="project" value="InterPro"/>
</dbReference>
<gene>
    <name evidence="3" type="ORF">ACAOBT_LOCUS11362</name>
</gene>
<dbReference type="SUPFAM" id="SSF47072">
    <property type="entry name" value="Cysteine alpha-hairpin motif"/>
    <property type="match status" value="1"/>
</dbReference>
<dbReference type="InterPro" id="IPR033620">
    <property type="entry name" value="Ribosomal_mS37_met"/>
</dbReference>
<protein>
    <recommendedName>
        <fullName evidence="2">CHCH domain-containing protein</fullName>
    </recommendedName>
</protein>
<evidence type="ECO:0000256" key="1">
    <source>
        <dbReference type="ARBA" id="ARBA00023157"/>
    </source>
</evidence>
<sequence>MRLLGALYAARTPAKEPVHFQAILPLKLKPVVSGKGGKTSDVCCIYEMSVMFNCFKDNDFNQGLCGKEIEQFQNCYTNHLSTKRVRKEKELKGILNPGEKKMSAKQINTLLARHPNIE</sequence>
<dbReference type="InterPro" id="IPR009069">
    <property type="entry name" value="Cys_alpha_HP_mot_SF"/>
</dbReference>
<dbReference type="EMBL" id="CAKOFQ010006830">
    <property type="protein sequence ID" value="CAH1974932.1"/>
    <property type="molecule type" value="Genomic_DNA"/>
</dbReference>
<organism evidence="3 4">
    <name type="scientific">Acanthoscelides obtectus</name>
    <name type="common">Bean weevil</name>
    <name type="synonym">Bruchus obtectus</name>
    <dbReference type="NCBI Taxonomy" id="200917"/>
    <lineage>
        <taxon>Eukaryota</taxon>
        <taxon>Metazoa</taxon>
        <taxon>Ecdysozoa</taxon>
        <taxon>Arthropoda</taxon>
        <taxon>Hexapoda</taxon>
        <taxon>Insecta</taxon>
        <taxon>Pterygota</taxon>
        <taxon>Neoptera</taxon>
        <taxon>Endopterygota</taxon>
        <taxon>Coleoptera</taxon>
        <taxon>Polyphaga</taxon>
        <taxon>Cucujiformia</taxon>
        <taxon>Chrysomeloidea</taxon>
        <taxon>Chrysomelidae</taxon>
        <taxon>Bruchinae</taxon>
        <taxon>Bruchini</taxon>
        <taxon>Acanthoscelides</taxon>
    </lineage>
</organism>
<keyword evidence="4" id="KW-1185">Reference proteome</keyword>
<evidence type="ECO:0000259" key="2">
    <source>
        <dbReference type="Pfam" id="PF06747"/>
    </source>
</evidence>
<evidence type="ECO:0000313" key="4">
    <source>
        <dbReference type="Proteomes" id="UP001152888"/>
    </source>
</evidence>
<dbReference type="GO" id="GO:0003723">
    <property type="term" value="F:RNA binding"/>
    <property type="evidence" value="ECO:0007669"/>
    <property type="project" value="TreeGrafter"/>
</dbReference>
<comment type="caution">
    <text evidence="3">The sequence shown here is derived from an EMBL/GenBank/DDBJ whole genome shotgun (WGS) entry which is preliminary data.</text>
</comment>
<dbReference type="GO" id="GO:0005761">
    <property type="term" value="C:mitochondrial ribosome"/>
    <property type="evidence" value="ECO:0007669"/>
    <property type="project" value="InterPro"/>
</dbReference>
<dbReference type="OrthoDB" id="5825849at2759"/>
<dbReference type="GO" id="GO:0005654">
    <property type="term" value="C:nucleoplasm"/>
    <property type="evidence" value="ECO:0007669"/>
    <property type="project" value="TreeGrafter"/>
</dbReference>
<keyword evidence="1" id="KW-1015">Disulfide bond</keyword>
<feature type="domain" description="CHCH" evidence="2">
    <location>
        <begin position="44"/>
        <end position="76"/>
    </location>
</feature>
<dbReference type="Pfam" id="PF06747">
    <property type="entry name" value="CHCH"/>
    <property type="match status" value="1"/>
</dbReference>
<proteinExistence type="predicted"/>
<reference evidence="3" key="1">
    <citation type="submission" date="2022-03" db="EMBL/GenBank/DDBJ databases">
        <authorList>
            <person name="Sayadi A."/>
        </authorList>
    </citation>
    <scope>NUCLEOTIDE SEQUENCE</scope>
</reference>
<dbReference type="PANTHER" id="PTHR31278:SF2">
    <property type="entry name" value="SMALL RIBOSOMAL SUBUNIT PROTEIN MS37"/>
    <property type="match status" value="1"/>
</dbReference>
<accession>A0A9P0KIM9</accession>
<dbReference type="InterPro" id="IPR010625">
    <property type="entry name" value="CHCH"/>
</dbReference>
<dbReference type="AlphaFoldDB" id="A0A9P0KIM9"/>
<evidence type="ECO:0000313" key="3">
    <source>
        <dbReference type="EMBL" id="CAH1974932.1"/>
    </source>
</evidence>
<dbReference type="PANTHER" id="PTHR31278">
    <property type="entry name" value="CHCHD1"/>
    <property type="match status" value="1"/>
</dbReference>
<dbReference type="Proteomes" id="UP001152888">
    <property type="component" value="Unassembled WGS sequence"/>
</dbReference>
<name>A0A9P0KIM9_ACAOB</name>